<feature type="domain" description="Iron-binding zinc finger CDGSH type" evidence="5">
    <location>
        <begin position="11"/>
        <end position="48"/>
    </location>
</feature>
<evidence type="ECO:0000259" key="5">
    <source>
        <dbReference type="SMART" id="SM00704"/>
    </source>
</evidence>
<proteinExistence type="predicted"/>
<sequence length="57" mass="6096">MNKVTIKALENGPFIVEVDGKTVSALCRCGKSENKSNCDGTHTKIGFQANGSEIKII</sequence>
<evidence type="ECO:0000256" key="1">
    <source>
        <dbReference type="ARBA" id="ARBA00022714"/>
    </source>
</evidence>
<dbReference type="AlphaFoldDB" id="F3KLA4"/>
<name>F3KLA4_9ARCH</name>
<reference evidence="6" key="1">
    <citation type="journal article" date="2011" name="PLoS ONE">
        <title>Genome of a low-salinity ammonia-oxidizing archaeon determined by single-cell and metagenomic analysis.</title>
        <authorList>
            <person name="Blainey P.C."/>
            <person name="Mosier A.C."/>
            <person name="Potanina A."/>
            <person name="Francis C.A."/>
            <person name="Quake S.R."/>
        </authorList>
    </citation>
    <scope>NUCLEOTIDE SEQUENCE [LARGE SCALE GENOMIC DNA]</scope>
    <source>
        <strain evidence="6">SFB1</strain>
    </source>
</reference>
<dbReference type="EMBL" id="AEGP01000046">
    <property type="protein sequence ID" value="EGG41841.1"/>
    <property type="molecule type" value="Genomic_DNA"/>
</dbReference>
<evidence type="ECO:0000256" key="3">
    <source>
        <dbReference type="ARBA" id="ARBA00023004"/>
    </source>
</evidence>
<dbReference type="PATRIC" id="fig|886738.10.peg.1410"/>
<dbReference type="GO" id="GO:0005737">
    <property type="term" value="C:cytoplasm"/>
    <property type="evidence" value="ECO:0007669"/>
    <property type="project" value="UniProtKB-ARBA"/>
</dbReference>
<dbReference type="Gene3D" id="3.40.5.90">
    <property type="entry name" value="CDGSH iron-sulfur domain, mitoNEET-type"/>
    <property type="match status" value="1"/>
</dbReference>
<dbReference type="InterPro" id="IPR018967">
    <property type="entry name" value="FeS-contain_CDGSH-typ"/>
</dbReference>
<protein>
    <recommendedName>
        <fullName evidence="5">Iron-binding zinc finger CDGSH type domain-containing protein</fullName>
    </recommendedName>
</protein>
<evidence type="ECO:0000256" key="4">
    <source>
        <dbReference type="ARBA" id="ARBA00023014"/>
    </source>
</evidence>
<dbReference type="STRING" id="886738.Nlim_1284"/>
<dbReference type="Proteomes" id="UP000004348">
    <property type="component" value="Chromosome"/>
</dbReference>
<keyword evidence="4" id="KW-0411">Iron-sulfur</keyword>
<dbReference type="SMART" id="SM00704">
    <property type="entry name" value="ZnF_CDGSH"/>
    <property type="match status" value="1"/>
</dbReference>
<dbReference type="HOGENOM" id="CLU_173940_2_2_2"/>
<dbReference type="GO" id="GO:0051537">
    <property type="term" value="F:2 iron, 2 sulfur cluster binding"/>
    <property type="evidence" value="ECO:0007669"/>
    <property type="project" value="UniProtKB-KW"/>
</dbReference>
<keyword evidence="1" id="KW-0001">2Fe-2S</keyword>
<keyword evidence="2" id="KW-0479">Metal-binding</keyword>
<dbReference type="InterPro" id="IPR042216">
    <property type="entry name" value="MitoNEET_CISD"/>
</dbReference>
<evidence type="ECO:0000313" key="6">
    <source>
        <dbReference type="EMBL" id="EGG41841.1"/>
    </source>
</evidence>
<organism evidence="6">
    <name type="scientific">Candidatus Nitrosarchaeum limnium SFB1</name>
    <dbReference type="NCBI Taxonomy" id="886738"/>
    <lineage>
        <taxon>Archaea</taxon>
        <taxon>Nitrososphaerota</taxon>
        <taxon>Nitrososphaeria</taxon>
        <taxon>Nitrosopumilales</taxon>
        <taxon>Nitrosopumilaceae</taxon>
        <taxon>Nitrosarchaeum</taxon>
    </lineage>
</organism>
<keyword evidence="3" id="KW-0408">Iron</keyword>
<dbReference type="GO" id="GO:0046872">
    <property type="term" value="F:metal ion binding"/>
    <property type="evidence" value="ECO:0007669"/>
    <property type="project" value="UniProtKB-KW"/>
</dbReference>
<dbReference type="Pfam" id="PF09360">
    <property type="entry name" value="zf-CDGSH"/>
    <property type="match status" value="1"/>
</dbReference>
<evidence type="ECO:0000256" key="2">
    <source>
        <dbReference type="ARBA" id="ARBA00022723"/>
    </source>
</evidence>
<comment type="caution">
    <text evidence="6">The sequence shown here is derived from an EMBL/GenBank/DDBJ whole genome shotgun (WGS) entry which is preliminary data.</text>
</comment>
<accession>F3KLA4</accession>
<gene>
    <name evidence="6" type="ORF">Nlim_1284</name>
</gene>